<proteinExistence type="predicted"/>
<reference evidence="1 2" key="2">
    <citation type="journal article" date="2017" name="Front. Plant Sci.">
        <title>Gene Classification and Mining of Molecular Markers Useful in Red Clover (Trifolium pratense) Breeding.</title>
        <authorList>
            <person name="Istvanek J."/>
            <person name="Dluhosova J."/>
            <person name="Dluhos P."/>
            <person name="Patkova L."/>
            <person name="Nedelnik J."/>
            <person name="Repkova J."/>
        </authorList>
    </citation>
    <scope>NUCLEOTIDE SEQUENCE [LARGE SCALE GENOMIC DNA]</scope>
    <source>
        <strain evidence="2">cv. Tatra</strain>
        <tissue evidence="1">Young leaves</tissue>
    </source>
</reference>
<dbReference type="AlphaFoldDB" id="A0A2K3K7F5"/>
<dbReference type="Proteomes" id="UP000236291">
    <property type="component" value="Unassembled WGS sequence"/>
</dbReference>
<feature type="non-terminal residue" evidence="1">
    <location>
        <position position="1"/>
    </location>
</feature>
<gene>
    <name evidence="1" type="ORF">L195_g061046</name>
</gene>
<dbReference type="EMBL" id="ASHM01146408">
    <property type="protein sequence ID" value="PNX62219.1"/>
    <property type="molecule type" value="Genomic_DNA"/>
</dbReference>
<name>A0A2K3K7F5_TRIPR</name>
<sequence>GDGCVTFGVVVRAPVPNGRMSDPFPYRSWAHDIVITHLGWSGGIGLRPGSLLLLKVSGSILSGAKLGRLI</sequence>
<reference evidence="1 2" key="1">
    <citation type="journal article" date="2014" name="Am. J. Bot.">
        <title>Genome assembly and annotation for red clover (Trifolium pratense; Fabaceae).</title>
        <authorList>
            <person name="Istvanek J."/>
            <person name="Jaros M."/>
            <person name="Krenek A."/>
            <person name="Repkova J."/>
        </authorList>
    </citation>
    <scope>NUCLEOTIDE SEQUENCE [LARGE SCALE GENOMIC DNA]</scope>
    <source>
        <strain evidence="2">cv. Tatra</strain>
        <tissue evidence="1">Young leaves</tissue>
    </source>
</reference>
<accession>A0A2K3K7F5</accession>
<evidence type="ECO:0000313" key="1">
    <source>
        <dbReference type="EMBL" id="PNX62219.1"/>
    </source>
</evidence>
<comment type="caution">
    <text evidence="1">The sequence shown here is derived from an EMBL/GenBank/DDBJ whole genome shotgun (WGS) entry which is preliminary data.</text>
</comment>
<protein>
    <submittedName>
        <fullName evidence="1">Uncharacterized protein</fullName>
    </submittedName>
</protein>
<evidence type="ECO:0000313" key="2">
    <source>
        <dbReference type="Proteomes" id="UP000236291"/>
    </source>
</evidence>
<organism evidence="1 2">
    <name type="scientific">Trifolium pratense</name>
    <name type="common">Red clover</name>
    <dbReference type="NCBI Taxonomy" id="57577"/>
    <lineage>
        <taxon>Eukaryota</taxon>
        <taxon>Viridiplantae</taxon>
        <taxon>Streptophyta</taxon>
        <taxon>Embryophyta</taxon>
        <taxon>Tracheophyta</taxon>
        <taxon>Spermatophyta</taxon>
        <taxon>Magnoliopsida</taxon>
        <taxon>eudicotyledons</taxon>
        <taxon>Gunneridae</taxon>
        <taxon>Pentapetalae</taxon>
        <taxon>rosids</taxon>
        <taxon>fabids</taxon>
        <taxon>Fabales</taxon>
        <taxon>Fabaceae</taxon>
        <taxon>Papilionoideae</taxon>
        <taxon>50 kb inversion clade</taxon>
        <taxon>NPAAA clade</taxon>
        <taxon>Hologalegina</taxon>
        <taxon>IRL clade</taxon>
        <taxon>Trifolieae</taxon>
        <taxon>Trifolium</taxon>
    </lineage>
</organism>